<protein>
    <submittedName>
        <fullName evidence="2">Uncharacterized protein</fullName>
    </submittedName>
</protein>
<comment type="caution">
    <text evidence="2">The sequence shown here is derived from an EMBL/GenBank/DDBJ whole genome shotgun (WGS) entry which is preliminary data.</text>
</comment>
<evidence type="ECO:0000313" key="3">
    <source>
        <dbReference type="Proteomes" id="UP001291623"/>
    </source>
</evidence>
<dbReference type="EMBL" id="JAVYJV010000005">
    <property type="protein sequence ID" value="KAK4370276.1"/>
    <property type="molecule type" value="Genomic_DNA"/>
</dbReference>
<proteinExistence type="predicted"/>
<dbReference type="AlphaFoldDB" id="A0AAE1SIE9"/>
<dbReference type="Proteomes" id="UP001291623">
    <property type="component" value="Unassembled WGS sequence"/>
</dbReference>
<gene>
    <name evidence="2" type="ORF">RND71_009751</name>
</gene>
<accession>A0AAE1SIE9</accession>
<evidence type="ECO:0000256" key="1">
    <source>
        <dbReference type="SAM" id="MobiDB-lite"/>
    </source>
</evidence>
<name>A0AAE1SIE9_9SOLA</name>
<reference evidence="2" key="1">
    <citation type="submission" date="2023-12" db="EMBL/GenBank/DDBJ databases">
        <title>Genome assembly of Anisodus tanguticus.</title>
        <authorList>
            <person name="Wang Y.-J."/>
        </authorList>
    </citation>
    <scope>NUCLEOTIDE SEQUENCE</scope>
    <source>
        <strain evidence="2">KB-2021</strain>
        <tissue evidence="2">Leaf</tissue>
    </source>
</reference>
<keyword evidence="3" id="KW-1185">Reference proteome</keyword>
<feature type="region of interest" description="Disordered" evidence="1">
    <location>
        <begin position="1"/>
        <end position="33"/>
    </location>
</feature>
<sequence>MKHKRKESLSQNKQQRLRRPESPPKSPSSLNTSQIFKFEPNIQIAKLFKYEQNSQVRKLFKIEQNLESLIPNDVDNSQFGRSKIETLISQRDCAKLESKIKKYLNRFHEIYAANPE</sequence>
<evidence type="ECO:0000313" key="2">
    <source>
        <dbReference type="EMBL" id="KAK4370276.1"/>
    </source>
</evidence>
<organism evidence="2 3">
    <name type="scientific">Anisodus tanguticus</name>
    <dbReference type="NCBI Taxonomy" id="243964"/>
    <lineage>
        <taxon>Eukaryota</taxon>
        <taxon>Viridiplantae</taxon>
        <taxon>Streptophyta</taxon>
        <taxon>Embryophyta</taxon>
        <taxon>Tracheophyta</taxon>
        <taxon>Spermatophyta</taxon>
        <taxon>Magnoliopsida</taxon>
        <taxon>eudicotyledons</taxon>
        <taxon>Gunneridae</taxon>
        <taxon>Pentapetalae</taxon>
        <taxon>asterids</taxon>
        <taxon>lamiids</taxon>
        <taxon>Solanales</taxon>
        <taxon>Solanaceae</taxon>
        <taxon>Solanoideae</taxon>
        <taxon>Hyoscyameae</taxon>
        <taxon>Anisodus</taxon>
    </lineage>
</organism>